<dbReference type="EMBL" id="NBSK02000005">
    <property type="protein sequence ID" value="KAJ0203902.1"/>
    <property type="molecule type" value="Genomic_DNA"/>
</dbReference>
<dbReference type="AlphaFoldDB" id="A0A9R1VBD2"/>
<proteinExistence type="predicted"/>
<organism evidence="2 3">
    <name type="scientific">Lactuca sativa</name>
    <name type="common">Garden lettuce</name>
    <dbReference type="NCBI Taxonomy" id="4236"/>
    <lineage>
        <taxon>Eukaryota</taxon>
        <taxon>Viridiplantae</taxon>
        <taxon>Streptophyta</taxon>
        <taxon>Embryophyta</taxon>
        <taxon>Tracheophyta</taxon>
        <taxon>Spermatophyta</taxon>
        <taxon>Magnoliopsida</taxon>
        <taxon>eudicotyledons</taxon>
        <taxon>Gunneridae</taxon>
        <taxon>Pentapetalae</taxon>
        <taxon>asterids</taxon>
        <taxon>campanulids</taxon>
        <taxon>Asterales</taxon>
        <taxon>Asteraceae</taxon>
        <taxon>Cichorioideae</taxon>
        <taxon>Cichorieae</taxon>
        <taxon>Lactucinae</taxon>
        <taxon>Lactuca</taxon>
    </lineage>
</organism>
<keyword evidence="3" id="KW-1185">Reference proteome</keyword>
<evidence type="ECO:0000313" key="2">
    <source>
        <dbReference type="EMBL" id="KAJ0203902.1"/>
    </source>
</evidence>
<feature type="region of interest" description="Disordered" evidence="1">
    <location>
        <begin position="27"/>
        <end position="65"/>
    </location>
</feature>
<evidence type="ECO:0000313" key="3">
    <source>
        <dbReference type="Proteomes" id="UP000235145"/>
    </source>
</evidence>
<comment type="caution">
    <text evidence="2">The sequence shown here is derived from an EMBL/GenBank/DDBJ whole genome shotgun (WGS) entry which is preliminary data.</text>
</comment>
<reference evidence="2 3" key="1">
    <citation type="journal article" date="2017" name="Nat. Commun.">
        <title>Genome assembly with in vitro proximity ligation data and whole-genome triplication in lettuce.</title>
        <authorList>
            <person name="Reyes-Chin-Wo S."/>
            <person name="Wang Z."/>
            <person name="Yang X."/>
            <person name="Kozik A."/>
            <person name="Arikit S."/>
            <person name="Song C."/>
            <person name="Xia L."/>
            <person name="Froenicke L."/>
            <person name="Lavelle D.O."/>
            <person name="Truco M.J."/>
            <person name="Xia R."/>
            <person name="Zhu S."/>
            <person name="Xu C."/>
            <person name="Xu H."/>
            <person name="Xu X."/>
            <person name="Cox K."/>
            <person name="Korf I."/>
            <person name="Meyers B.C."/>
            <person name="Michelmore R.W."/>
        </authorList>
    </citation>
    <scope>NUCLEOTIDE SEQUENCE [LARGE SCALE GENOMIC DNA]</scope>
    <source>
        <strain evidence="3">cv. Salinas</strain>
        <tissue evidence="2">Seedlings</tissue>
    </source>
</reference>
<accession>A0A9R1VBD2</accession>
<feature type="compositionally biased region" description="Acidic residues" evidence="1">
    <location>
        <begin position="40"/>
        <end position="51"/>
    </location>
</feature>
<protein>
    <submittedName>
        <fullName evidence="2">Uncharacterized protein</fullName>
    </submittedName>
</protein>
<name>A0A9R1VBD2_LACSA</name>
<evidence type="ECO:0000256" key="1">
    <source>
        <dbReference type="SAM" id="MobiDB-lite"/>
    </source>
</evidence>
<sequence>MAGLHPHGNQYLPNEVIAVWFGEEPENDHPIPLNDHHDEELADDANSEPEVENLPQAAPIPIPNPRPTFHGLTPKWVECLETWSQGQDQPMPFNGDQIFYELSNGGSANRILPILVRRVARNEIQGRTTLHQITKVVADARMHTLRTIRLEDARERFERNHETLLQALAESRAEVIELRVRQRVYERHPLDVERQLDELRVHQRDDHRQYTTRKIPFYDAQTTTLIDLCTIGFGPSIWCKSGCLWTFSKTYLHTRWCLGEVRKLAAGGGHYAVLIDACSLKELCEFQIAACVTTWNASMIEDVAYRTGSDALVRLCERSREGHSDGGTCKC</sequence>
<dbReference type="Proteomes" id="UP000235145">
    <property type="component" value="Unassembled WGS sequence"/>
</dbReference>
<gene>
    <name evidence="2" type="ORF">LSAT_V11C500271240</name>
</gene>